<dbReference type="RefSeq" id="WP_183502948.1">
    <property type="nucleotide sequence ID" value="NZ_BSPG01000008.1"/>
</dbReference>
<reference evidence="5" key="2">
    <citation type="journal article" date="2019" name="Int. J. Syst. Evol. Microbiol.">
        <title>The Global Catalogue of Microorganisms (GCM) 10K type strain sequencing project: providing services to taxonomists for standard genome sequencing and annotation.</title>
        <authorList>
            <consortium name="The Broad Institute Genomics Platform"/>
            <consortium name="The Broad Institute Genome Sequencing Center for Infectious Disease"/>
            <person name="Wu L."/>
            <person name="Ma J."/>
        </authorList>
    </citation>
    <scope>NUCLEOTIDE SEQUENCE [LARGE SCALE GENOMIC DNA]</scope>
    <source>
        <strain evidence="5">NBRC 107710</strain>
    </source>
</reference>
<sequence>MYAITAANGQLGRLVIEVLLETIPASQIVAIARSPQKAADLGSLGIAVREGDYDRPETLASAFAGVSKVLLISSSEVGWRLPQHKAAIDAAKGAGVGLVAYTSILHADTSPAKLAQEHRATELALIESGLPHVLLRNGWYNENFLMALPAVLEHGTLIGSAGNGRFSAAARRDFAEAAAVALTAEGQAGKVYELAGDEAVTMSEIAAELSRQSGKPVAFQNLPEEAFKQALVSVGLPEVLADALADEDAIAADDTLFDDGRQLSRLIGHPTVSFRETVAKALAAKI</sequence>
<evidence type="ECO:0000313" key="4">
    <source>
        <dbReference type="Proteomes" id="UP000517759"/>
    </source>
</evidence>
<dbReference type="GO" id="GO:0003955">
    <property type="term" value="F:NAD(P)H dehydrogenase (quinone) activity"/>
    <property type="evidence" value="ECO:0007669"/>
    <property type="project" value="UniProtKB-EC"/>
</dbReference>
<protein>
    <submittedName>
        <fullName evidence="2">NAD(P)-dependent oxidoreductase</fullName>
    </submittedName>
    <submittedName>
        <fullName evidence="3">NAD(P)H dehydrogenase (Quinone)</fullName>
        <ecNumber evidence="3">1.6.5.2</ecNumber>
    </submittedName>
</protein>
<reference evidence="3 4" key="3">
    <citation type="submission" date="2020-08" db="EMBL/GenBank/DDBJ databases">
        <title>Genomic Encyclopedia of Type Strains, Phase IV (KMG-IV): sequencing the most valuable type-strain genomes for metagenomic binning, comparative biology and taxonomic classification.</title>
        <authorList>
            <person name="Goeker M."/>
        </authorList>
    </citation>
    <scope>NUCLEOTIDE SEQUENCE [LARGE SCALE GENOMIC DNA]</scope>
    <source>
        <strain evidence="3 4">DSM 24105</strain>
    </source>
</reference>
<evidence type="ECO:0000313" key="2">
    <source>
        <dbReference type="EMBL" id="GLS43882.1"/>
    </source>
</evidence>
<comment type="caution">
    <text evidence="3">The sequence shown here is derived from an EMBL/GenBank/DDBJ whole genome shotgun (WGS) entry which is preliminary data.</text>
</comment>
<dbReference type="Gene3D" id="3.90.25.10">
    <property type="entry name" value="UDP-galactose 4-epimerase, domain 1"/>
    <property type="match status" value="1"/>
</dbReference>
<reference evidence="2" key="4">
    <citation type="submission" date="2023-01" db="EMBL/GenBank/DDBJ databases">
        <title>Draft genome sequence of Methylobacterium brachythecii strain NBRC 107710.</title>
        <authorList>
            <person name="Sun Q."/>
            <person name="Mori K."/>
        </authorList>
    </citation>
    <scope>NUCLEOTIDE SEQUENCE</scope>
    <source>
        <strain evidence="2">NBRC 107710</strain>
    </source>
</reference>
<keyword evidence="3" id="KW-0560">Oxidoreductase</keyword>
<dbReference type="InterPro" id="IPR008030">
    <property type="entry name" value="NmrA-like"/>
</dbReference>
<dbReference type="AlphaFoldDB" id="A0A7W6F694"/>
<dbReference type="PANTHER" id="PTHR47129">
    <property type="entry name" value="QUINONE OXIDOREDUCTASE 2"/>
    <property type="match status" value="1"/>
</dbReference>
<gene>
    <name evidence="2" type="ORF">GCM10007884_18680</name>
    <name evidence="3" type="ORF">GGR33_001247</name>
</gene>
<dbReference type="Proteomes" id="UP001156881">
    <property type="component" value="Unassembled WGS sequence"/>
</dbReference>
<name>A0A7W6F694_9HYPH</name>
<evidence type="ECO:0000259" key="1">
    <source>
        <dbReference type="Pfam" id="PF05368"/>
    </source>
</evidence>
<proteinExistence type="predicted"/>
<evidence type="ECO:0000313" key="5">
    <source>
        <dbReference type="Proteomes" id="UP001156881"/>
    </source>
</evidence>
<dbReference type="Gene3D" id="3.40.50.720">
    <property type="entry name" value="NAD(P)-binding Rossmann-like Domain"/>
    <property type="match status" value="1"/>
</dbReference>
<dbReference type="SUPFAM" id="SSF51735">
    <property type="entry name" value="NAD(P)-binding Rossmann-fold domains"/>
    <property type="match status" value="1"/>
</dbReference>
<feature type="domain" description="NmrA-like" evidence="1">
    <location>
        <begin position="3"/>
        <end position="258"/>
    </location>
</feature>
<dbReference type="PANTHER" id="PTHR47129:SF1">
    <property type="entry name" value="NMRA-LIKE DOMAIN-CONTAINING PROTEIN"/>
    <property type="match status" value="1"/>
</dbReference>
<keyword evidence="5" id="KW-1185">Reference proteome</keyword>
<dbReference type="Proteomes" id="UP000517759">
    <property type="component" value="Unassembled WGS sequence"/>
</dbReference>
<reference evidence="2" key="1">
    <citation type="journal article" date="2014" name="Int. J. Syst. Evol. Microbiol.">
        <title>Complete genome of a new Firmicutes species belonging to the dominant human colonic microbiota ('Ruminococcus bicirculans') reveals two chromosomes and a selective capacity to utilize plant glucans.</title>
        <authorList>
            <consortium name="NISC Comparative Sequencing Program"/>
            <person name="Wegmann U."/>
            <person name="Louis P."/>
            <person name="Goesmann A."/>
            <person name="Henrissat B."/>
            <person name="Duncan S.H."/>
            <person name="Flint H.J."/>
        </authorList>
    </citation>
    <scope>NUCLEOTIDE SEQUENCE</scope>
    <source>
        <strain evidence="2">NBRC 107710</strain>
    </source>
</reference>
<organism evidence="3 4">
    <name type="scientific">Methylobacterium brachythecii</name>
    <dbReference type="NCBI Taxonomy" id="1176177"/>
    <lineage>
        <taxon>Bacteria</taxon>
        <taxon>Pseudomonadati</taxon>
        <taxon>Pseudomonadota</taxon>
        <taxon>Alphaproteobacteria</taxon>
        <taxon>Hyphomicrobiales</taxon>
        <taxon>Methylobacteriaceae</taxon>
        <taxon>Methylobacterium</taxon>
    </lineage>
</organism>
<dbReference type="EMBL" id="BSPG01000008">
    <property type="protein sequence ID" value="GLS43882.1"/>
    <property type="molecule type" value="Genomic_DNA"/>
</dbReference>
<dbReference type="InterPro" id="IPR036291">
    <property type="entry name" value="NAD(P)-bd_dom_sf"/>
</dbReference>
<dbReference type="InterPro" id="IPR052718">
    <property type="entry name" value="NmrA-type_oxidoreductase"/>
</dbReference>
<evidence type="ECO:0000313" key="3">
    <source>
        <dbReference type="EMBL" id="MBB3901761.1"/>
    </source>
</evidence>
<dbReference type="Pfam" id="PF05368">
    <property type="entry name" value="NmrA"/>
    <property type="match status" value="1"/>
</dbReference>
<dbReference type="EC" id="1.6.5.2" evidence="3"/>
<accession>A0A7W6F694</accession>
<dbReference type="EMBL" id="JACIDN010000002">
    <property type="protein sequence ID" value="MBB3901761.1"/>
    <property type="molecule type" value="Genomic_DNA"/>
</dbReference>
<dbReference type="CDD" id="cd05269">
    <property type="entry name" value="TMR_SDR_a"/>
    <property type="match status" value="1"/>
</dbReference>